<evidence type="ECO:0000256" key="4">
    <source>
        <dbReference type="ARBA" id="ARBA00022692"/>
    </source>
</evidence>
<dbReference type="InterPro" id="IPR050549">
    <property type="entry name" value="MFS_Trehalose_Transporter"/>
</dbReference>
<dbReference type="InterPro" id="IPR005828">
    <property type="entry name" value="MFS_sugar_transport-like"/>
</dbReference>
<feature type="transmembrane region" description="Helical" evidence="8">
    <location>
        <begin position="322"/>
        <end position="342"/>
    </location>
</feature>
<feature type="transmembrane region" description="Helical" evidence="8">
    <location>
        <begin position="203"/>
        <end position="223"/>
    </location>
</feature>
<keyword evidence="3" id="KW-0813">Transport</keyword>
<evidence type="ECO:0000256" key="5">
    <source>
        <dbReference type="ARBA" id="ARBA00022989"/>
    </source>
</evidence>
<proteinExistence type="inferred from homology"/>
<reference evidence="9 10" key="1">
    <citation type="journal article" date="2020" name="BMC Genomics">
        <title>Intraspecific diversification of the crop wild relative Brassica cretica Lam. using demographic model selection.</title>
        <authorList>
            <person name="Kioukis A."/>
            <person name="Michalopoulou V.A."/>
            <person name="Briers L."/>
            <person name="Pirintsos S."/>
            <person name="Studholme D.J."/>
            <person name="Pavlidis P."/>
            <person name="Sarris P.F."/>
        </authorList>
    </citation>
    <scope>NUCLEOTIDE SEQUENCE [LARGE SCALE GENOMIC DNA]</scope>
    <source>
        <strain evidence="10">cv. PFS-1207/04</strain>
    </source>
</reference>
<evidence type="ECO:0000313" key="10">
    <source>
        <dbReference type="Proteomes" id="UP000266723"/>
    </source>
</evidence>
<evidence type="ECO:0008006" key="11">
    <source>
        <dbReference type="Google" id="ProtNLM"/>
    </source>
</evidence>
<dbReference type="EMBL" id="QGKV02000832">
    <property type="protein sequence ID" value="KAF3551935.1"/>
    <property type="molecule type" value="Genomic_DNA"/>
</dbReference>
<evidence type="ECO:0000313" key="9">
    <source>
        <dbReference type="EMBL" id="KAF3551935.1"/>
    </source>
</evidence>
<evidence type="ECO:0000256" key="2">
    <source>
        <dbReference type="ARBA" id="ARBA00010992"/>
    </source>
</evidence>
<feature type="compositionally biased region" description="Basic residues" evidence="7">
    <location>
        <begin position="9"/>
        <end position="19"/>
    </location>
</feature>
<dbReference type="Proteomes" id="UP000266723">
    <property type="component" value="Unassembled WGS sequence"/>
</dbReference>
<gene>
    <name evidence="9" type="ORF">DY000_02009826</name>
</gene>
<keyword evidence="6 8" id="KW-0472">Membrane</keyword>
<accession>A0ABQ7CHU9</accession>
<feature type="region of interest" description="Disordered" evidence="7">
    <location>
        <begin position="1"/>
        <end position="27"/>
    </location>
</feature>
<feature type="transmembrane region" description="Helical" evidence="8">
    <location>
        <begin position="243"/>
        <end position="267"/>
    </location>
</feature>
<name>A0ABQ7CHU9_BRACR</name>
<organism evidence="9 10">
    <name type="scientific">Brassica cretica</name>
    <name type="common">Mustard</name>
    <dbReference type="NCBI Taxonomy" id="69181"/>
    <lineage>
        <taxon>Eukaryota</taxon>
        <taxon>Viridiplantae</taxon>
        <taxon>Streptophyta</taxon>
        <taxon>Embryophyta</taxon>
        <taxon>Tracheophyta</taxon>
        <taxon>Spermatophyta</taxon>
        <taxon>Magnoliopsida</taxon>
        <taxon>eudicotyledons</taxon>
        <taxon>Gunneridae</taxon>
        <taxon>Pentapetalae</taxon>
        <taxon>rosids</taxon>
        <taxon>malvids</taxon>
        <taxon>Brassicales</taxon>
        <taxon>Brassicaceae</taxon>
        <taxon>Brassiceae</taxon>
        <taxon>Brassica</taxon>
    </lineage>
</organism>
<keyword evidence="4 8" id="KW-0812">Transmembrane</keyword>
<protein>
    <recommendedName>
        <fullName evidence="11">Major facilitator superfamily (MFS) profile domain-containing protein</fullName>
    </recommendedName>
</protein>
<sequence length="394" mass="42806">MNLKGNNKNTRKPSSRKKSSQSNVDESRQLECNLKHGHKIGSFIAAAENYNKVDLVMSQLLKVSVVAIQEELSGDIGRFVYNKVDLVMSQLLKVSVVAIEEELSGDIGREIIKAIKERSKMRFGSRRKGNSPVVVVKSRALVALGPVQFGFTYSVFGSLSNVGAMVGAIASGQIAEYIGRKGSLMILQSPISLDGYACHLRKILLFCTGDGFYKALVLVLVYIAEIAPQNMRGGLGSVNQLSVTIGIILAYLLGLFVPWIILAVFGLHVLQQLGGINGVLFYSSTIFESAGVTASSGDCNISMVGGQSRHAQYAEQLIKQPFDYFIVVVIKLIFSVNIKVLVGSIATLANWFFSLLITMTANLLLAWCIHSGVCGSMVSETKGKKLEELQALFR</sequence>
<evidence type="ECO:0000256" key="6">
    <source>
        <dbReference type="ARBA" id="ARBA00023136"/>
    </source>
</evidence>
<dbReference type="Pfam" id="PF00083">
    <property type="entry name" value="Sugar_tr"/>
    <property type="match status" value="2"/>
</dbReference>
<dbReference type="Gene3D" id="1.20.1250.20">
    <property type="entry name" value="MFS general substrate transporter like domains"/>
    <property type="match status" value="3"/>
</dbReference>
<dbReference type="PANTHER" id="PTHR48021:SF23">
    <property type="entry name" value="SUGAR TRANSPORTER ERD6-LIKE 6"/>
    <property type="match status" value="1"/>
</dbReference>
<comment type="similarity">
    <text evidence="2">Belongs to the major facilitator superfamily. Sugar transporter (TC 2.A.1.1) family.</text>
</comment>
<keyword evidence="5 8" id="KW-1133">Transmembrane helix</keyword>
<evidence type="ECO:0000256" key="8">
    <source>
        <dbReference type="SAM" id="Phobius"/>
    </source>
</evidence>
<keyword evidence="10" id="KW-1185">Reference proteome</keyword>
<evidence type="ECO:0000256" key="3">
    <source>
        <dbReference type="ARBA" id="ARBA00022597"/>
    </source>
</evidence>
<comment type="subcellular location">
    <subcellularLocation>
        <location evidence="1">Membrane</location>
    </subcellularLocation>
</comment>
<dbReference type="PANTHER" id="PTHR48021">
    <property type="match status" value="1"/>
</dbReference>
<evidence type="ECO:0000256" key="7">
    <source>
        <dbReference type="SAM" id="MobiDB-lite"/>
    </source>
</evidence>
<feature type="transmembrane region" description="Helical" evidence="8">
    <location>
        <begin position="348"/>
        <end position="369"/>
    </location>
</feature>
<keyword evidence="3" id="KW-0762">Sugar transport</keyword>
<dbReference type="InterPro" id="IPR036259">
    <property type="entry name" value="MFS_trans_sf"/>
</dbReference>
<dbReference type="SUPFAM" id="SSF103473">
    <property type="entry name" value="MFS general substrate transporter"/>
    <property type="match status" value="1"/>
</dbReference>
<comment type="caution">
    <text evidence="9">The sequence shown here is derived from an EMBL/GenBank/DDBJ whole genome shotgun (WGS) entry which is preliminary data.</text>
</comment>
<evidence type="ECO:0000256" key="1">
    <source>
        <dbReference type="ARBA" id="ARBA00004370"/>
    </source>
</evidence>